<sequence length="367" mass="42040">VFVCKKFLKKDGRKVRKAAKNEIMILKLVSHPNILQLIDTFETRKEYFIVQELATGGDVFDWILDQGNYTERDASNVIRQVLEAVAYLHSLNIVHRNLKLENLMYYTENNHNKVVLRDFYLSRFENGPITEPCGTPEYLAPEVVARHRYGRPVDCWAVGVIMYILLSGNPPFYDETEEENTDLHNRIIFCRIVAGDFEFDSPYWDDISPAAKELVCRLMEVDQMLRITAQDALYHEWIAGNGASEKNLKDGVCAQFEKNFAKAKWRVCIHSCSVNVRLNEVGNNSSRGILEEKPDEDQGLNVLLARNTTQQRYGPLKLFPSSVPAHCHSACPRRDPSTLPHFLSLDYTQMFKVACSTPFLLLICTSL</sequence>
<evidence type="ECO:0000313" key="2">
    <source>
        <dbReference type="Ensembl" id="ENSONIP00000047632.1"/>
    </source>
</evidence>
<organism evidence="2 3">
    <name type="scientific">Oreochromis niloticus</name>
    <name type="common">Nile tilapia</name>
    <name type="synonym">Tilapia nilotica</name>
    <dbReference type="NCBI Taxonomy" id="8128"/>
    <lineage>
        <taxon>Eukaryota</taxon>
        <taxon>Metazoa</taxon>
        <taxon>Chordata</taxon>
        <taxon>Craniata</taxon>
        <taxon>Vertebrata</taxon>
        <taxon>Euteleostomi</taxon>
        <taxon>Actinopterygii</taxon>
        <taxon>Neopterygii</taxon>
        <taxon>Teleostei</taxon>
        <taxon>Neoteleostei</taxon>
        <taxon>Acanthomorphata</taxon>
        <taxon>Ovalentaria</taxon>
        <taxon>Cichlomorphae</taxon>
        <taxon>Cichliformes</taxon>
        <taxon>Cichlidae</taxon>
        <taxon>African cichlids</taxon>
        <taxon>Pseudocrenilabrinae</taxon>
        <taxon>Oreochromini</taxon>
        <taxon>Oreochromis</taxon>
    </lineage>
</organism>
<dbReference type="PROSITE" id="PS50011">
    <property type="entry name" value="PROTEIN_KINASE_DOM"/>
    <property type="match status" value="1"/>
</dbReference>
<dbReference type="InterPro" id="IPR000719">
    <property type="entry name" value="Prot_kinase_dom"/>
</dbReference>
<reference evidence="2" key="2">
    <citation type="submission" date="2025-08" db="UniProtKB">
        <authorList>
            <consortium name="Ensembl"/>
        </authorList>
    </citation>
    <scope>IDENTIFICATION</scope>
</reference>
<feature type="domain" description="Protein kinase" evidence="1">
    <location>
        <begin position="1"/>
        <end position="238"/>
    </location>
</feature>
<dbReference type="Gene3D" id="1.10.510.10">
    <property type="entry name" value="Transferase(Phosphotransferase) domain 1"/>
    <property type="match status" value="1"/>
</dbReference>
<name>A0A669CLI0_ORENI</name>
<evidence type="ECO:0000259" key="1">
    <source>
        <dbReference type="PROSITE" id="PS50011"/>
    </source>
</evidence>
<evidence type="ECO:0000313" key="3">
    <source>
        <dbReference type="Proteomes" id="UP000005207"/>
    </source>
</evidence>
<reference evidence="3" key="1">
    <citation type="submission" date="2012-01" db="EMBL/GenBank/DDBJ databases">
        <title>The Genome Sequence of Oreochromis niloticus (Nile Tilapia).</title>
        <authorList>
            <consortium name="Broad Institute Genome Assembly Team"/>
            <consortium name="Broad Institute Sequencing Platform"/>
            <person name="Di Palma F."/>
            <person name="Johnson J."/>
            <person name="Lander E.S."/>
            <person name="Lindblad-Toh K."/>
        </authorList>
    </citation>
    <scope>NUCLEOTIDE SEQUENCE [LARGE SCALE GENOMIC DNA]</scope>
</reference>
<dbReference type="GeneTree" id="ENSGT00940000165541"/>
<dbReference type="Gene3D" id="3.30.200.20">
    <property type="entry name" value="Phosphorylase Kinase, domain 1"/>
    <property type="match status" value="1"/>
</dbReference>
<gene>
    <name evidence="2" type="primary">camkvl</name>
</gene>
<dbReference type="SUPFAM" id="SSF56112">
    <property type="entry name" value="Protein kinase-like (PK-like)"/>
    <property type="match status" value="1"/>
</dbReference>
<dbReference type="Proteomes" id="UP000005207">
    <property type="component" value="Linkage group LG20"/>
</dbReference>
<dbReference type="GO" id="GO:0004672">
    <property type="term" value="F:protein kinase activity"/>
    <property type="evidence" value="ECO:0007669"/>
    <property type="project" value="InterPro"/>
</dbReference>
<protein>
    <submittedName>
        <fullName evidence="2">CaM kinase-like vesicle-associated, like</fullName>
    </submittedName>
</protein>
<accession>A0A669CLI0</accession>
<dbReference type="FunFam" id="1.10.510.10:FF:000188">
    <property type="entry name" value="CaM kinase-like vesicle-associated, like"/>
    <property type="match status" value="1"/>
</dbReference>
<dbReference type="Pfam" id="PF00069">
    <property type="entry name" value="Pkinase"/>
    <property type="match status" value="1"/>
</dbReference>
<reference evidence="2" key="3">
    <citation type="submission" date="2025-09" db="UniProtKB">
        <authorList>
            <consortium name="Ensembl"/>
        </authorList>
    </citation>
    <scope>IDENTIFICATION</scope>
</reference>
<keyword evidence="3" id="KW-1185">Reference proteome</keyword>
<dbReference type="GO" id="GO:0005524">
    <property type="term" value="F:ATP binding"/>
    <property type="evidence" value="ECO:0007669"/>
    <property type="project" value="InterPro"/>
</dbReference>
<dbReference type="InterPro" id="IPR011009">
    <property type="entry name" value="Kinase-like_dom_sf"/>
</dbReference>
<dbReference type="AlphaFoldDB" id="A0A669CLI0"/>
<proteinExistence type="predicted"/>
<dbReference type="Ensembl" id="ENSONIT00000047636.1">
    <property type="protein sequence ID" value="ENSONIP00000047632.1"/>
    <property type="gene ID" value="ENSONIG00000027185.1"/>
</dbReference>
<dbReference type="PANTHER" id="PTHR24347">
    <property type="entry name" value="SERINE/THREONINE-PROTEIN KINASE"/>
    <property type="match status" value="1"/>
</dbReference>
<dbReference type="InParanoid" id="A0A669CLI0"/>